<keyword evidence="3" id="KW-0238">DNA-binding</keyword>
<reference evidence="6 7" key="1">
    <citation type="journal article" date="2021" name="Genome Biol. Evol.">
        <title>Complete Genome Sequencing of a Novel Gloeobacter Species from a Waterfall Cave in Mexico.</title>
        <authorList>
            <person name="Saw J.H."/>
            <person name="Cardona T."/>
            <person name="Montejano G."/>
        </authorList>
    </citation>
    <scope>NUCLEOTIDE SEQUENCE [LARGE SCALE GENOMIC DNA]</scope>
    <source>
        <strain evidence="6">MG652769</strain>
    </source>
</reference>
<proteinExistence type="predicted"/>
<feature type="compositionally biased region" description="Low complexity" evidence="5">
    <location>
        <begin position="386"/>
        <end position="409"/>
    </location>
</feature>
<dbReference type="Proteomes" id="UP001054846">
    <property type="component" value="Chromosome"/>
</dbReference>
<evidence type="ECO:0000256" key="3">
    <source>
        <dbReference type="ARBA" id="ARBA00023125"/>
    </source>
</evidence>
<dbReference type="SUPFAM" id="SSF88659">
    <property type="entry name" value="Sigma3 and sigma4 domains of RNA polymerase sigma factors"/>
    <property type="match status" value="1"/>
</dbReference>
<evidence type="ECO:0000256" key="4">
    <source>
        <dbReference type="ARBA" id="ARBA00023163"/>
    </source>
</evidence>
<feature type="region of interest" description="Disordered" evidence="5">
    <location>
        <begin position="363"/>
        <end position="422"/>
    </location>
</feature>
<keyword evidence="7" id="KW-1185">Reference proteome</keyword>
<dbReference type="PANTHER" id="PTHR30385">
    <property type="entry name" value="SIGMA FACTOR F FLAGELLAR"/>
    <property type="match status" value="1"/>
</dbReference>
<dbReference type="InterPro" id="IPR013324">
    <property type="entry name" value="RNA_pol_sigma_r3/r4-like"/>
</dbReference>
<evidence type="ECO:0000313" key="6">
    <source>
        <dbReference type="EMBL" id="UFP94466.1"/>
    </source>
</evidence>
<dbReference type="PANTHER" id="PTHR30385:SF4">
    <property type="entry name" value="RNA POLYMERASE SIGMA-E FACTOR"/>
    <property type="match status" value="1"/>
</dbReference>
<sequence length="564" mass="62437">MHPRFFSSPPPTLGQRLHTLAVQLQPVLRRWRQIACDGSVAAAARRALLRDLDKEARQANRAEFLQLVERLCRGYCSRKKVGSHPAFDLELFVEEVKVLALSRLEEFDPAYPFHGWFTSYILLPVYKSLGRSVVVTWENRTPRTEQGRFARWQAQQLLSARSMAGPFYAENHQEEYLAMAEWVPDPKALPEDELLEQHCRERFVEALKSLNESEQTLLTRICLRGELQKEVARSVGLTPGRISQKLKHIYEKLARELGEHFRHDCGQTSFCREWQSADVLLDSAGQSAGCEARLARAIPALVRQSGWGGAIHNRGLPVENVQEQALLDALFDQPAAGAAFDPRGWLLAAAVGVAAVVMVGVGEDRPRPTAPTPTIAQRNRSAPSELSPALKPQALPPAARRAVPPSGASTRPQVHPDGAQRKTPRLPEQLAAAPARPQPPQVPAALPEVLTRELPAADTRQAKAYTERLCASLNAANLLEQPPPGFALLEVVLAVRAGKVELQADSTRAIDPDDAAQETLWREALRRVAGGELPLWPQAVNATVHYYVSLDVDQRKWTCQPVSP</sequence>
<keyword evidence="1" id="KW-0805">Transcription regulation</keyword>
<dbReference type="Gene3D" id="1.20.140.160">
    <property type="match status" value="1"/>
</dbReference>
<dbReference type="NCBIfam" id="TIGR02937">
    <property type="entry name" value="sigma70-ECF"/>
    <property type="match status" value="1"/>
</dbReference>
<evidence type="ECO:0000256" key="2">
    <source>
        <dbReference type="ARBA" id="ARBA00023082"/>
    </source>
</evidence>
<keyword evidence="2" id="KW-0731">Sigma factor</keyword>
<organism evidence="6 7">
    <name type="scientific">Gloeobacter morelensis MG652769</name>
    <dbReference type="NCBI Taxonomy" id="2781736"/>
    <lineage>
        <taxon>Bacteria</taxon>
        <taxon>Bacillati</taxon>
        <taxon>Cyanobacteriota</taxon>
        <taxon>Cyanophyceae</taxon>
        <taxon>Gloeobacterales</taxon>
        <taxon>Gloeobacteraceae</taxon>
        <taxon>Gloeobacter</taxon>
        <taxon>Gloeobacter morelensis</taxon>
    </lineage>
</organism>
<feature type="compositionally biased region" description="Polar residues" evidence="5">
    <location>
        <begin position="375"/>
        <end position="384"/>
    </location>
</feature>
<gene>
    <name evidence="6" type="ORF">ISF26_22440</name>
</gene>
<evidence type="ECO:0000256" key="5">
    <source>
        <dbReference type="SAM" id="MobiDB-lite"/>
    </source>
</evidence>
<accession>A0ABY3PLB7</accession>
<name>A0ABY3PLB7_9CYAN</name>
<evidence type="ECO:0000256" key="1">
    <source>
        <dbReference type="ARBA" id="ARBA00023015"/>
    </source>
</evidence>
<dbReference type="EMBL" id="CP063845">
    <property type="protein sequence ID" value="UFP94466.1"/>
    <property type="molecule type" value="Genomic_DNA"/>
</dbReference>
<evidence type="ECO:0000313" key="7">
    <source>
        <dbReference type="Proteomes" id="UP001054846"/>
    </source>
</evidence>
<protein>
    <submittedName>
        <fullName evidence="6">Sigma-70 family RNA polymerase sigma factor</fullName>
    </submittedName>
</protein>
<dbReference type="InterPro" id="IPR014284">
    <property type="entry name" value="RNA_pol_sigma-70_dom"/>
</dbReference>
<keyword evidence="4" id="KW-0804">Transcription</keyword>
<dbReference type="RefSeq" id="WP_230841518.1">
    <property type="nucleotide sequence ID" value="NZ_CP063845.1"/>
</dbReference>